<accession>A0A6A6TGA4</accession>
<gene>
    <name evidence="3" type="ORF">K491DRAFT_776032</name>
</gene>
<dbReference type="PANTHER" id="PTHR35596">
    <property type="entry name" value="DUF2263 DOMAIN-CONTAINING PROTEIN"/>
    <property type="match status" value="1"/>
</dbReference>
<organism evidence="3 4">
    <name type="scientific">Lophiostoma macrostomum CBS 122681</name>
    <dbReference type="NCBI Taxonomy" id="1314788"/>
    <lineage>
        <taxon>Eukaryota</taxon>
        <taxon>Fungi</taxon>
        <taxon>Dikarya</taxon>
        <taxon>Ascomycota</taxon>
        <taxon>Pezizomycotina</taxon>
        <taxon>Dothideomycetes</taxon>
        <taxon>Pleosporomycetidae</taxon>
        <taxon>Pleosporales</taxon>
        <taxon>Lophiostomataceae</taxon>
        <taxon>Lophiostoma</taxon>
    </lineage>
</organism>
<feature type="compositionally biased region" description="Basic and acidic residues" evidence="1">
    <location>
        <begin position="66"/>
        <end position="75"/>
    </location>
</feature>
<keyword evidence="4" id="KW-1185">Reference proteome</keyword>
<feature type="compositionally biased region" description="Acidic residues" evidence="1">
    <location>
        <begin position="430"/>
        <end position="443"/>
    </location>
</feature>
<name>A0A6A6TGA4_9PLEO</name>
<reference evidence="3" key="1">
    <citation type="journal article" date="2020" name="Stud. Mycol.">
        <title>101 Dothideomycetes genomes: a test case for predicting lifestyles and emergence of pathogens.</title>
        <authorList>
            <person name="Haridas S."/>
            <person name="Albert R."/>
            <person name="Binder M."/>
            <person name="Bloem J."/>
            <person name="Labutti K."/>
            <person name="Salamov A."/>
            <person name="Andreopoulos B."/>
            <person name="Baker S."/>
            <person name="Barry K."/>
            <person name="Bills G."/>
            <person name="Bluhm B."/>
            <person name="Cannon C."/>
            <person name="Castanera R."/>
            <person name="Culley D."/>
            <person name="Daum C."/>
            <person name="Ezra D."/>
            <person name="Gonzalez J."/>
            <person name="Henrissat B."/>
            <person name="Kuo A."/>
            <person name="Liang C."/>
            <person name="Lipzen A."/>
            <person name="Lutzoni F."/>
            <person name="Magnuson J."/>
            <person name="Mondo S."/>
            <person name="Nolan M."/>
            <person name="Ohm R."/>
            <person name="Pangilinan J."/>
            <person name="Park H.-J."/>
            <person name="Ramirez L."/>
            <person name="Alfaro M."/>
            <person name="Sun H."/>
            <person name="Tritt A."/>
            <person name="Yoshinaga Y."/>
            <person name="Zwiers L.-H."/>
            <person name="Turgeon B."/>
            <person name="Goodwin S."/>
            <person name="Spatafora J."/>
            <person name="Crous P."/>
            <person name="Grigoriev I."/>
        </authorList>
    </citation>
    <scope>NUCLEOTIDE SEQUENCE</scope>
    <source>
        <strain evidence="3">CBS 122681</strain>
    </source>
</reference>
<dbReference type="Pfam" id="PF10021">
    <property type="entry name" value="PARG_cat_microb"/>
    <property type="match status" value="1"/>
</dbReference>
<dbReference type="InterPro" id="IPR043472">
    <property type="entry name" value="Macro_dom-like"/>
</dbReference>
<feature type="compositionally biased region" description="Basic residues" evidence="1">
    <location>
        <begin position="76"/>
        <end position="86"/>
    </location>
</feature>
<feature type="region of interest" description="Disordered" evidence="1">
    <location>
        <begin position="1"/>
        <end position="22"/>
    </location>
</feature>
<feature type="region of interest" description="Disordered" evidence="1">
    <location>
        <begin position="37"/>
        <end position="115"/>
    </location>
</feature>
<dbReference type="PANTHER" id="PTHR35596:SF1">
    <property type="entry name" value="MICROBIAL-TYPE PARG CATALYTIC DOMAIN-CONTAINING PROTEIN"/>
    <property type="match status" value="1"/>
</dbReference>
<dbReference type="InterPro" id="IPR019261">
    <property type="entry name" value="PARG_cat_microbial"/>
</dbReference>
<evidence type="ECO:0000256" key="1">
    <source>
        <dbReference type="SAM" id="MobiDB-lite"/>
    </source>
</evidence>
<feature type="compositionally biased region" description="Acidic residues" evidence="1">
    <location>
        <begin position="372"/>
        <end position="383"/>
    </location>
</feature>
<dbReference type="SUPFAM" id="SSF52949">
    <property type="entry name" value="Macro domain-like"/>
    <property type="match status" value="1"/>
</dbReference>
<protein>
    <recommendedName>
        <fullName evidence="2">Microbial-type PARG catalytic domain-containing protein</fullName>
    </recommendedName>
</protein>
<evidence type="ECO:0000259" key="2">
    <source>
        <dbReference type="Pfam" id="PF10021"/>
    </source>
</evidence>
<dbReference type="Gene3D" id="3.40.220.10">
    <property type="entry name" value="Leucine Aminopeptidase, subunit E, domain 1"/>
    <property type="match status" value="1"/>
</dbReference>
<dbReference type="AlphaFoldDB" id="A0A6A6TGA4"/>
<evidence type="ECO:0000313" key="4">
    <source>
        <dbReference type="Proteomes" id="UP000799324"/>
    </source>
</evidence>
<feature type="compositionally biased region" description="Basic and acidic residues" evidence="1">
    <location>
        <begin position="444"/>
        <end position="458"/>
    </location>
</feature>
<dbReference type="NCBIfam" id="TIGR02452">
    <property type="entry name" value="TIGR02452 family protein"/>
    <property type="match status" value="1"/>
</dbReference>
<feature type="region of interest" description="Disordered" evidence="1">
    <location>
        <begin position="362"/>
        <end position="383"/>
    </location>
</feature>
<feature type="region of interest" description="Disordered" evidence="1">
    <location>
        <begin position="429"/>
        <end position="491"/>
    </location>
</feature>
<dbReference type="EMBL" id="MU004311">
    <property type="protein sequence ID" value="KAF2658930.1"/>
    <property type="molecule type" value="Genomic_DNA"/>
</dbReference>
<dbReference type="Proteomes" id="UP000799324">
    <property type="component" value="Unassembled WGS sequence"/>
</dbReference>
<dbReference type="InterPro" id="IPR012664">
    <property type="entry name" value="CHP02452"/>
</dbReference>
<dbReference type="OrthoDB" id="9985428at2759"/>
<feature type="domain" description="Microbial-type PARG catalytic" evidence="2">
    <location>
        <begin position="128"/>
        <end position="211"/>
    </location>
</feature>
<sequence length="491" mass="53890">MGRTEKSKGLAPPAVRKDVRAKQARHIVNKVIPATLASNARARRGAEGSELIIDPPQVNQASVADQARKEKDVQYVKRKGQGRRKAKGEDEEVIADTGRKSTKNNNKRGKKRSDSLDQRFETLDISSALSRDEEPKVRRRIRVIATDTLTAANILASPSSSKKKEPNTCILNMASSLRPGGGVLSGATSQEEFLCSRTTLLPSLQESFYRLPEVGGIFTHDVLVFRDAGPLGNAKGEIAPGDRYWVDVISAGMLRFPELEGDDDEVKRLGKKDRELVEAKMRAVLRMAQAKGVRKLVLGAWGCGAYGNPVGDVARSWRTVLEGDGRKKGQLPGDADTWNGLEEVVFAISNRRMADKFGSTFNVDIETGPGSDADEDNDDEGQDQVAEELRTKIQEMEGQIAQVWNADLKARMHIILQGLREQLKEREAMVEEDGVEGGDDGSGSDERVADQENHDHEMIAGSSDGDTNEDEVRDYDDALDSEDDGGLRLPR</sequence>
<evidence type="ECO:0000313" key="3">
    <source>
        <dbReference type="EMBL" id="KAF2658930.1"/>
    </source>
</evidence>
<proteinExistence type="predicted"/>
<feature type="compositionally biased region" description="Acidic residues" evidence="1">
    <location>
        <begin position="466"/>
        <end position="484"/>
    </location>
</feature>
<feature type="compositionally biased region" description="Basic residues" evidence="1">
    <location>
        <begin position="100"/>
        <end position="111"/>
    </location>
</feature>